<dbReference type="CDD" id="cd00170">
    <property type="entry name" value="SEC14"/>
    <property type="match status" value="1"/>
</dbReference>
<feature type="domain" description="CRAL-TRIO" evidence="2">
    <location>
        <begin position="75"/>
        <end position="223"/>
    </location>
</feature>
<protein>
    <submittedName>
        <fullName evidence="3">Phosphatidylinositol transfer protein PDR16</fullName>
    </submittedName>
</protein>
<dbReference type="SMART" id="SM00516">
    <property type="entry name" value="SEC14"/>
    <property type="match status" value="1"/>
</dbReference>
<dbReference type="Proteomes" id="UP000231279">
    <property type="component" value="Unassembled WGS sequence"/>
</dbReference>
<dbReference type="Pfam" id="PF00650">
    <property type="entry name" value="CRAL_TRIO"/>
    <property type="match status" value="1"/>
</dbReference>
<name>A0A2G9FX57_9LAMI</name>
<feature type="region of interest" description="Disordered" evidence="1">
    <location>
        <begin position="314"/>
        <end position="335"/>
    </location>
</feature>
<evidence type="ECO:0000313" key="4">
    <source>
        <dbReference type="Proteomes" id="UP000231279"/>
    </source>
</evidence>
<gene>
    <name evidence="3" type="ORF">CDL12_29891</name>
</gene>
<dbReference type="PROSITE" id="PS50191">
    <property type="entry name" value="CRAL_TRIO"/>
    <property type="match status" value="1"/>
</dbReference>
<dbReference type="PANTHER" id="PTHR47104">
    <property type="entry name" value="SEC14P-LIKE PHOSPHATIDYLINOSITOL TRANSFER FAMILY PROTEIN"/>
    <property type="match status" value="1"/>
</dbReference>
<organism evidence="3 4">
    <name type="scientific">Handroanthus impetiginosus</name>
    <dbReference type="NCBI Taxonomy" id="429701"/>
    <lineage>
        <taxon>Eukaryota</taxon>
        <taxon>Viridiplantae</taxon>
        <taxon>Streptophyta</taxon>
        <taxon>Embryophyta</taxon>
        <taxon>Tracheophyta</taxon>
        <taxon>Spermatophyta</taxon>
        <taxon>Magnoliopsida</taxon>
        <taxon>eudicotyledons</taxon>
        <taxon>Gunneridae</taxon>
        <taxon>Pentapetalae</taxon>
        <taxon>asterids</taxon>
        <taxon>lamiids</taxon>
        <taxon>Lamiales</taxon>
        <taxon>Bignoniaceae</taxon>
        <taxon>Crescentiina</taxon>
        <taxon>Tabebuia alliance</taxon>
        <taxon>Handroanthus</taxon>
    </lineage>
</organism>
<dbReference type="Gene3D" id="3.40.525.10">
    <property type="entry name" value="CRAL-TRIO lipid binding domain"/>
    <property type="match status" value="1"/>
</dbReference>
<proteinExistence type="predicted"/>
<dbReference type="PANTHER" id="PTHR47104:SF1">
    <property type="entry name" value="SEC14P-LIKE PHOSPHATIDYLINOSITOL TRANSFER FAMILY PROTEIN"/>
    <property type="match status" value="1"/>
</dbReference>
<dbReference type="SUPFAM" id="SSF52087">
    <property type="entry name" value="CRAL/TRIO domain"/>
    <property type="match status" value="1"/>
</dbReference>
<dbReference type="EMBL" id="NKXS01009349">
    <property type="protein sequence ID" value="PIM97638.1"/>
    <property type="molecule type" value="Genomic_DNA"/>
</dbReference>
<sequence length="416" mass="47276">MGKKDQAQKERERVQTVLELLKKQAPLTVKQEKFCSTVCVERFLKAKGDNVKKAAKQLRNCLAWRDSIGTDNLIADEFSAELAEGVAYVAGHDDELRPVVIFRIKQDYQKFNSQKLFTRLLVFTLEVAIQTMAKNVEQFVLLFDANFFRSASAFMNMLLATLKIISDYYPGRLYKAFVIDPPSLFSYLWKGMKPFVELSALTTVVSSLDYEESLEFNDFTSYPRAASMRFNHSSVLSSAKPGSCSSSRFSFTVSHHFDSLKPWYLSLTDTSASKVGPTNPSQNGFGPSISPINGRSLSFASPVARGPRGNFDAGRKGFFPSTPMPQKTQKLDPSMIRHPRTPKPSFLQSPALFFRKDYQVTRGEKSRESFVPFLKFYRRPYDEMIYRSKMKPPLGGLISIISPQLKRRHMSISQRF</sequence>
<accession>A0A2G9FX57</accession>
<dbReference type="AlphaFoldDB" id="A0A2G9FX57"/>
<dbReference type="InterPro" id="IPR036865">
    <property type="entry name" value="CRAL-TRIO_dom_sf"/>
</dbReference>
<evidence type="ECO:0000313" key="3">
    <source>
        <dbReference type="EMBL" id="PIM97638.1"/>
    </source>
</evidence>
<keyword evidence="4" id="KW-1185">Reference proteome</keyword>
<reference evidence="4" key="1">
    <citation type="journal article" date="2018" name="Gigascience">
        <title>Genome assembly of the Pink Ipe (Handroanthus impetiginosus, Bignoniaceae), a highly valued, ecologically keystone Neotropical timber forest tree.</title>
        <authorList>
            <person name="Silva-Junior O.B."/>
            <person name="Grattapaglia D."/>
            <person name="Novaes E."/>
            <person name="Collevatti R.G."/>
        </authorList>
    </citation>
    <scope>NUCLEOTIDE SEQUENCE [LARGE SCALE GENOMIC DNA]</scope>
    <source>
        <strain evidence="4">cv. UFG-1</strain>
    </source>
</reference>
<comment type="caution">
    <text evidence="3">The sequence shown here is derived from an EMBL/GenBank/DDBJ whole genome shotgun (WGS) entry which is preliminary data.</text>
</comment>
<dbReference type="InterPro" id="IPR036273">
    <property type="entry name" value="CRAL/TRIO_N_dom_sf"/>
</dbReference>
<dbReference type="InterPro" id="IPR001251">
    <property type="entry name" value="CRAL-TRIO_dom"/>
</dbReference>
<evidence type="ECO:0000259" key="2">
    <source>
        <dbReference type="PROSITE" id="PS50191"/>
    </source>
</evidence>
<dbReference type="SUPFAM" id="SSF46938">
    <property type="entry name" value="CRAL/TRIO N-terminal domain"/>
    <property type="match status" value="1"/>
</dbReference>
<dbReference type="OrthoDB" id="75724at2759"/>
<evidence type="ECO:0000256" key="1">
    <source>
        <dbReference type="SAM" id="MobiDB-lite"/>
    </source>
</evidence>